<name>A0LEA8_SYNFM</name>
<dbReference type="EC" id="5.1.1.7" evidence="3 9"/>
<keyword evidence="5 9" id="KW-0028">Amino-acid biosynthesis</keyword>
<dbReference type="SUPFAM" id="SSF54506">
    <property type="entry name" value="Diaminopimelate epimerase-like"/>
    <property type="match status" value="2"/>
</dbReference>
<dbReference type="InterPro" id="IPR001653">
    <property type="entry name" value="DAP_epimerase_DapF"/>
</dbReference>
<comment type="subunit">
    <text evidence="9">Homodimer.</text>
</comment>
<dbReference type="NCBIfam" id="TIGR00652">
    <property type="entry name" value="DapF"/>
    <property type="match status" value="1"/>
</dbReference>
<feature type="binding site" evidence="9">
    <location>
        <position position="189"/>
    </location>
    <ligand>
        <name>substrate</name>
    </ligand>
</feature>
<keyword evidence="12" id="KW-1185">Reference proteome</keyword>
<dbReference type="GO" id="GO:0009089">
    <property type="term" value="P:lysine biosynthetic process via diaminopimelate"/>
    <property type="evidence" value="ECO:0007669"/>
    <property type="project" value="UniProtKB-UniRule"/>
</dbReference>
<proteinExistence type="inferred from homology"/>
<protein>
    <recommendedName>
        <fullName evidence="3 9">Diaminopimelate epimerase</fullName>
        <shortName evidence="9">DAP epimerase</shortName>
        <ecNumber evidence="3 9">5.1.1.7</ecNumber>
    </recommendedName>
    <alternativeName>
        <fullName evidence="9">PLP-independent amino acid racemase</fullName>
    </alternativeName>
</protein>
<feature type="active site" evidence="10">
    <location>
        <position position="80"/>
    </location>
</feature>
<feature type="site" description="Could be important to modulate the pK values of the two catalytic cysteine residues" evidence="9">
    <location>
        <position position="154"/>
    </location>
</feature>
<evidence type="ECO:0000256" key="2">
    <source>
        <dbReference type="ARBA" id="ARBA00010219"/>
    </source>
</evidence>
<keyword evidence="6 9" id="KW-0457">Lysine biosynthesis</keyword>
<evidence type="ECO:0000256" key="9">
    <source>
        <dbReference type="HAMAP-Rule" id="MF_00197"/>
    </source>
</evidence>
<comment type="caution">
    <text evidence="9">Lacks conserved residue(s) required for the propagation of feature annotation.</text>
</comment>
<evidence type="ECO:0000256" key="10">
    <source>
        <dbReference type="PROSITE-ProRule" id="PRU10125"/>
    </source>
</evidence>
<feature type="binding site" evidence="9">
    <location>
        <position position="18"/>
    </location>
    <ligand>
        <name>substrate</name>
    </ligand>
</feature>
<feature type="binding site" evidence="9">
    <location>
        <position position="71"/>
    </location>
    <ligand>
        <name>substrate</name>
    </ligand>
</feature>
<comment type="similarity">
    <text evidence="2 9">Belongs to the diaminopimelate epimerase family.</text>
</comment>
<evidence type="ECO:0000256" key="8">
    <source>
        <dbReference type="ARBA" id="ARBA00051712"/>
    </source>
</evidence>
<reference evidence="11 12" key="1">
    <citation type="submission" date="2006-10" db="EMBL/GenBank/DDBJ databases">
        <title>Complete sequence of Syntrophobacter fumaroxidans MPOB.</title>
        <authorList>
            <consortium name="US DOE Joint Genome Institute"/>
            <person name="Copeland A."/>
            <person name="Lucas S."/>
            <person name="Lapidus A."/>
            <person name="Barry K."/>
            <person name="Detter J.C."/>
            <person name="Glavina del Rio T."/>
            <person name="Hammon N."/>
            <person name="Israni S."/>
            <person name="Pitluck S."/>
            <person name="Goltsman E.G."/>
            <person name="Martinez M."/>
            <person name="Schmutz J."/>
            <person name="Larimer F."/>
            <person name="Land M."/>
            <person name="Hauser L."/>
            <person name="Kyrpides N."/>
            <person name="Kim E."/>
            <person name="Boone D.R."/>
            <person name="Brockman F."/>
            <person name="Culley D."/>
            <person name="Ferry J."/>
            <person name="Gunsalus R."/>
            <person name="McInerney M.J."/>
            <person name="Morrison M."/>
            <person name="Plugge C."/>
            <person name="Rohlin L."/>
            <person name="Scholten J."/>
            <person name="Sieber J."/>
            <person name="Stams A.J.M."/>
            <person name="Worm P."/>
            <person name="Henstra A.M."/>
            <person name="Richardson P."/>
        </authorList>
    </citation>
    <scope>NUCLEOTIDE SEQUENCE [LARGE SCALE GENOMIC DNA]</scope>
    <source>
        <strain evidence="12">DSM 10017 / MPOB</strain>
    </source>
</reference>
<comment type="subcellular location">
    <subcellularLocation>
        <location evidence="9">Cytoplasm</location>
    </subcellularLocation>
</comment>
<dbReference type="KEGG" id="sfu:Sfum_0057"/>
<evidence type="ECO:0000256" key="7">
    <source>
        <dbReference type="ARBA" id="ARBA00023235"/>
    </source>
</evidence>
<accession>A0LEA8</accession>
<feature type="binding site" evidence="9">
    <location>
        <begin position="207"/>
        <end position="208"/>
    </location>
    <ligand>
        <name>substrate</name>
    </ligand>
</feature>
<keyword evidence="7 9" id="KW-0413">Isomerase</keyword>
<dbReference type="FunFam" id="3.10.310.10:FF:000001">
    <property type="entry name" value="Diaminopimelate epimerase"/>
    <property type="match status" value="1"/>
</dbReference>
<dbReference type="InterPro" id="IPR018510">
    <property type="entry name" value="DAP_epimerase_AS"/>
</dbReference>
<dbReference type="PANTHER" id="PTHR31689">
    <property type="entry name" value="DIAMINOPIMELATE EPIMERASE, CHLOROPLASTIC"/>
    <property type="match status" value="1"/>
</dbReference>
<comment type="function">
    <text evidence="9">Catalyzes the stereoinversion of LL-2,6-diaminopimelate (L,L-DAP) to meso-diaminopimelate (meso-DAP), a precursor of L-lysine and an essential component of the bacterial peptidoglycan.</text>
</comment>
<evidence type="ECO:0000256" key="5">
    <source>
        <dbReference type="ARBA" id="ARBA00022605"/>
    </source>
</evidence>
<feature type="site" description="Could be important to modulate the pK values of the two catalytic cysteine residues" evidence="9">
    <location>
        <position position="207"/>
    </location>
</feature>
<comment type="pathway">
    <text evidence="1 9">Amino-acid biosynthesis; L-lysine biosynthesis via DAP pathway; DL-2,6-diaminopimelate from LL-2,6-diaminopimelate: step 1/1.</text>
</comment>
<dbReference type="HAMAP" id="MF_00197">
    <property type="entry name" value="DAP_epimerase"/>
    <property type="match status" value="1"/>
</dbReference>
<comment type="catalytic activity">
    <reaction evidence="8 9">
        <text>(2S,6S)-2,6-diaminopimelate = meso-2,6-diaminopimelate</text>
        <dbReference type="Rhea" id="RHEA:15393"/>
        <dbReference type="ChEBI" id="CHEBI:57609"/>
        <dbReference type="ChEBI" id="CHEBI:57791"/>
        <dbReference type="EC" id="5.1.1.7"/>
    </reaction>
</comment>
<evidence type="ECO:0000313" key="12">
    <source>
        <dbReference type="Proteomes" id="UP000001784"/>
    </source>
</evidence>
<dbReference type="Gene3D" id="3.10.310.10">
    <property type="entry name" value="Diaminopimelate Epimerase, Chain A, domain 1"/>
    <property type="match status" value="2"/>
</dbReference>
<evidence type="ECO:0000256" key="1">
    <source>
        <dbReference type="ARBA" id="ARBA00005196"/>
    </source>
</evidence>
<dbReference type="eggNOG" id="COG0253">
    <property type="taxonomic scope" value="Bacteria"/>
</dbReference>
<dbReference type="PROSITE" id="PS01326">
    <property type="entry name" value="DAP_EPIMERASE"/>
    <property type="match status" value="1"/>
</dbReference>
<sequence length="287" mass="32106">MPVENERTRFLKMTGSGNDFIVLDNRAQGISPEQGRELARLACRRKLSVGADGLILIENDPEVDFRWRFFNADGSEAEMCGNGARCAARFAHIKGIVAKSRMSFRTLAGIIEAEIKEPRVKIRMTPPHGLEPDLNVEAEQRSFRLHFINTGVPHVVCFLENDRALEEMNVFHWGRLLRHHRRFQPAGSNVNFALVEDANHMAIRTYERGVEDETLACGTGSIASALVAAAKGMVQSPVEVRTRSGETLTIYFDNPSTGAAAEFSQVYLEGDAKVVYEAELWKETLRE</sequence>
<dbReference type="UniPathway" id="UPA00034">
    <property type="reaction ID" value="UER00025"/>
</dbReference>
<evidence type="ECO:0000256" key="4">
    <source>
        <dbReference type="ARBA" id="ARBA00022490"/>
    </source>
</evidence>
<feature type="binding site" evidence="9">
    <location>
        <begin position="81"/>
        <end position="82"/>
    </location>
    <ligand>
        <name>substrate</name>
    </ligand>
</feature>
<dbReference type="RefSeq" id="WP_011696933.1">
    <property type="nucleotide sequence ID" value="NC_008554.1"/>
</dbReference>
<dbReference type="OrthoDB" id="9805408at2"/>
<feature type="active site" description="Proton acceptor" evidence="9">
    <location>
        <position position="217"/>
    </location>
</feature>
<dbReference type="STRING" id="335543.Sfum_0057"/>
<dbReference type="EMBL" id="CP000478">
    <property type="protein sequence ID" value="ABK15760.1"/>
    <property type="molecule type" value="Genomic_DNA"/>
</dbReference>
<dbReference type="GO" id="GO:0008837">
    <property type="term" value="F:diaminopimelate epimerase activity"/>
    <property type="evidence" value="ECO:0007669"/>
    <property type="project" value="UniProtKB-UniRule"/>
</dbReference>
<dbReference type="Proteomes" id="UP000001784">
    <property type="component" value="Chromosome"/>
</dbReference>
<evidence type="ECO:0000256" key="6">
    <source>
        <dbReference type="ARBA" id="ARBA00023154"/>
    </source>
</evidence>
<dbReference type="PANTHER" id="PTHR31689:SF0">
    <property type="entry name" value="DIAMINOPIMELATE EPIMERASE"/>
    <property type="match status" value="1"/>
</dbReference>
<dbReference type="AlphaFoldDB" id="A0LEA8"/>
<dbReference type="Pfam" id="PF01678">
    <property type="entry name" value="DAP_epimerase"/>
    <property type="match status" value="2"/>
</dbReference>
<keyword evidence="4 9" id="KW-0963">Cytoplasm</keyword>
<feature type="active site" description="Proton donor" evidence="9">
    <location>
        <position position="80"/>
    </location>
</feature>
<feature type="binding site" evidence="9">
    <location>
        <begin position="218"/>
        <end position="219"/>
    </location>
    <ligand>
        <name>substrate</name>
    </ligand>
</feature>
<dbReference type="HOGENOM" id="CLU_053306_3_2_7"/>
<organism evidence="11 12">
    <name type="scientific">Syntrophobacter fumaroxidans (strain DSM 10017 / MPOB)</name>
    <dbReference type="NCBI Taxonomy" id="335543"/>
    <lineage>
        <taxon>Bacteria</taxon>
        <taxon>Pseudomonadati</taxon>
        <taxon>Thermodesulfobacteriota</taxon>
        <taxon>Syntrophobacteria</taxon>
        <taxon>Syntrophobacterales</taxon>
        <taxon>Syntrophobacteraceae</taxon>
        <taxon>Syntrophobacter</taxon>
    </lineage>
</organism>
<dbReference type="FunCoup" id="A0LEA8">
    <property type="interactions" value="597"/>
</dbReference>
<dbReference type="InParanoid" id="A0LEA8"/>
<evidence type="ECO:0000313" key="11">
    <source>
        <dbReference type="EMBL" id="ABK15760.1"/>
    </source>
</evidence>
<gene>
    <name evidence="9" type="primary">dapF</name>
    <name evidence="11" type="ordered locus">Sfum_0057</name>
</gene>
<dbReference type="GO" id="GO:0005829">
    <property type="term" value="C:cytosol"/>
    <property type="evidence" value="ECO:0007669"/>
    <property type="project" value="TreeGrafter"/>
</dbReference>
<evidence type="ECO:0000256" key="3">
    <source>
        <dbReference type="ARBA" id="ARBA00013080"/>
    </source>
</evidence>